<sequence>MNATINEHVIRTRNKLRRDTLISVLDEFDGTIMKLDESKRAEKYHKMAQTAFSFFRGSAYLFYFDATRHYFPYHTPDDRPTWIQGDLHFENFGAFRNESGDIVYDVNDFDEGYVGSYLYDVLRMSVSIALVGRQLGYDREQQLAVLEQYARTYYKQIRRFASGKDNPATFRMDEEHANGAIRKLLRKLEKRRQGHFLEKVTAVMQTDRVFLENSELVVPSTQEQQLLEQAWGDYQQSLLCCEDDVSHYKIKDIAIKHGSGTASIGLDRYYVLIEGGTLQQGQDDIVLEVKEVRAPVPAYFLPYSESFWQTFAHQGKRVTTTQQAMHHKADPYLGYVTLEERDFYVRERSPYKKRLKLENITSLSDMQKIVASMASLTAKMHARADSDVSSGLLDYHSEREIARAMGDEPDSFAHHISRWAYGYADQVERDYALFCEWTAPLRATVNTSTVNESAKVSELVEQQSETEVE</sequence>
<evidence type="ECO:0000313" key="1">
    <source>
        <dbReference type="EMBL" id="MDR6242869.1"/>
    </source>
</evidence>
<dbReference type="RefSeq" id="WP_188774342.1">
    <property type="nucleotide sequence ID" value="NZ_BMMB01000002.1"/>
</dbReference>
<dbReference type="Proteomes" id="UP001185028">
    <property type="component" value="Unassembled WGS sequence"/>
</dbReference>
<dbReference type="Pfam" id="PF10009">
    <property type="entry name" value="DUF2252"/>
    <property type="match status" value="1"/>
</dbReference>
<organism evidence="1 2">
    <name type="scientific">Paenibacillus hunanensis</name>
    <dbReference type="NCBI Taxonomy" id="539262"/>
    <lineage>
        <taxon>Bacteria</taxon>
        <taxon>Bacillati</taxon>
        <taxon>Bacillota</taxon>
        <taxon>Bacilli</taxon>
        <taxon>Bacillales</taxon>
        <taxon>Paenibacillaceae</taxon>
        <taxon>Paenibacillus</taxon>
    </lineage>
</organism>
<evidence type="ECO:0000313" key="2">
    <source>
        <dbReference type="Proteomes" id="UP001185028"/>
    </source>
</evidence>
<protein>
    <submittedName>
        <fullName evidence="1">Uncharacterized protein (DUF2252 family)</fullName>
    </submittedName>
</protein>
<dbReference type="InterPro" id="IPR018721">
    <property type="entry name" value="DUF2252"/>
</dbReference>
<gene>
    <name evidence="1" type="ORF">JOC58_000753</name>
</gene>
<proteinExistence type="predicted"/>
<dbReference type="PANTHER" id="PTHR39441">
    <property type="entry name" value="DUF2252 DOMAIN-CONTAINING PROTEIN"/>
    <property type="match status" value="1"/>
</dbReference>
<dbReference type="EMBL" id="JAVDQH010000002">
    <property type="protein sequence ID" value="MDR6242869.1"/>
    <property type="molecule type" value="Genomic_DNA"/>
</dbReference>
<comment type="caution">
    <text evidence="1">The sequence shown here is derived from an EMBL/GenBank/DDBJ whole genome shotgun (WGS) entry which is preliminary data.</text>
</comment>
<accession>A0ABU1IUM0</accession>
<dbReference type="PANTHER" id="PTHR39441:SF1">
    <property type="entry name" value="DUF2252 DOMAIN-CONTAINING PROTEIN"/>
    <property type="match status" value="1"/>
</dbReference>
<name>A0ABU1IUM0_9BACL</name>
<keyword evidence="2" id="KW-1185">Reference proteome</keyword>
<reference evidence="1 2" key="1">
    <citation type="submission" date="2023-07" db="EMBL/GenBank/DDBJ databases">
        <title>Genomic Encyclopedia of Type Strains, Phase IV (KMG-IV): sequencing the most valuable type-strain genomes for metagenomic binning, comparative biology and taxonomic classification.</title>
        <authorList>
            <person name="Goeker M."/>
        </authorList>
    </citation>
    <scope>NUCLEOTIDE SEQUENCE [LARGE SCALE GENOMIC DNA]</scope>
    <source>
        <strain evidence="1 2">DSM 22170</strain>
    </source>
</reference>